<dbReference type="Gene3D" id="3.10.20.310">
    <property type="entry name" value="membrane protein fhac"/>
    <property type="match status" value="5"/>
</dbReference>
<evidence type="ECO:0000256" key="7">
    <source>
        <dbReference type="ARBA" id="ARBA00023237"/>
    </source>
</evidence>
<dbReference type="InterPro" id="IPR000184">
    <property type="entry name" value="Bac_surfAg_D15"/>
</dbReference>
<dbReference type="EMBL" id="UINC01001389">
    <property type="protein sequence ID" value="SUZ79497.1"/>
    <property type="molecule type" value="Genomic_DNA"/>
</dbReference>
<comment type="subcellular location">
    <subcellularLocation>
        <location evidence="1">Membrane</location>
    </subcellularLocation>
</comment>
<keyword evidence="2" id="KW-1134">Transmembrane beta strand</keyword>
<dbReference type="PIRSF" id="PIRSF006076">
    <property type="entry name" value="OM_assembly_OMP85"/>
    <property type="match status" value="1"/>
</dbReference>
<dbReference type="InterPro" id="IPR023707">
    <property type="entry name" value="OM_assembly_BamA"/>
</dbReference>
<dbReference type="GO" id="GO:0071709">
    <property type="term" value="P:membrane assembly"/>
    <property type="evidence" value="ECO:0007669"/>
    <property type="project" value="InterPro"/>
</dbReference>
<proteinExistence type="predicted"/>
<dbReference type="PANTHER" id="PTHR12815:SF47">
    <property type="entry name" value="TRANSLOCATION AND ASSEMBLY MODULE SUBUNIT TAMA"/>
    <property type="match status" value="1"/>
</dbReference>
<dbReference type="NCBIfam" id="TIGR03303">
    <property type="entry name" value="OM_YaeT"/>
    <property type="match status" value="1"/>
</dbReference>
<keyword evidence="6" id="KW-0472">Membrane</keyword>
<dbReference type="InterPro" id="IPR010827">
    <property type="entry name" value="BamA/TamA_POTRA"/>
</dbReference>
<reference evidence="9" key="1">
    <citation type="submission" date="2018-05" db="EMBL/GenBank/DDBJ databases">
        <authorList>
            <person name="Lanie J.A."/>
            <person name="Ng W.-L."/>
            <person name="Kazmierczak K.M."/>
            <person name="Andrzejewski T.M."/>
            <person name="Davidsen T.M."/>
            <person name="Wayne K.J."/>
            <person name="Tettelin H."/>
            <person name="Glass J.I."/>
            <person name="Rusch D."/>
            <person name="Podicherti R."/>
            <person name="Tsui H.-C.T."/>
            <person name="Winkler M.E."/>
        </authorList>
    </citation>
    <scope>NUCLEOTIDE SEQUENCE</scope>
</reference>
<dbReference type="InterPro" id="IPR034746">
    <property type="entry name" value="POTRA"/>
</dbReference>
<name>A0A381QNJ4_9ZZZZ</name>
<keyword evidence="5" id="KW-0677">Repeat</keyword>
<accession>A0A381QNJ4</accession>
<dbReference type="AlphaFoldDB" id="A0A381QNJ4"/>
<dbReference type="Pfam" id="PF01103">
    <property type="entry name" value="Omp85"/>
    <property type="match status" value="1"/>
</dbReference>
<dbReference type="Gene3D" id="2.40.160.50">
    <property type="entry name" value="membrane protein fhac: a member of the omp85/tpsb transporter family"/>
    <property type="match status" value="1"/>
</dbReference>
<organism evidence="9">
    <name type="scientific">marine metagenome</name>
    <dbReference type="NCBI Taxonomy" id="408172"/>
    <lineage>
        <taxon>unclassified sequences</taxon>
        <taxon>metagenomes</taxon>
        <taxon>ecological metagenomes</taxon>
    </lineage>
</organism>
<evidence type="ECO:0000313" key="9">
    <source>
        <dbReference type="EMBL" id="SUZ79497.1"/>
    </source>
</evidence>
<gene>
    <name evidence="9" type="ORF">METZ01_LOCUS32351</name>
</gene>
<evidence type="ECO:0000256" key="6">
    <source>
        <dbReference type="ARBA" id="ARBA00023136"/>
    </source>
</evidence>
<dbReference type="Pfam" id="PF07244">
    <property type="entry name" value="POTRA"/>
    <property type="match status" value="4"/>
</dbReference>
<evidence type="ECO:0000256" key="4">
    <source>
        <dbReference type="ARBA" id="ARBA00022729"/>
    </source>
</evidence>
<keyword evidence="3" id="KW-0812">Transmembrane</keyword>
<dbReference type="PROSITE" id="PS51779">
    <property type="entry name" value="POTRA"/>
    <property type="match status" value="2"/>
</dbReference>
<evidence type="ECO:0000259" key="8">
    <source>
        <dbReference type="PROSITE" id="PS51779"/>
    </source>
</evidence>
<evidence type="ECO:0000256" key="1">
    <source>
        <dbReference type="ARBA" id="ARBA00004370"/>
    </source>
</evidence>
<feature type="domain" description="POTRA" evidence="8">
    <location>
        <begin position="32"/>
        <end position="103"/>
    </location>
</feature>
<dbReference type="PANTHER" id="PTHR12815">
    <property type="entry name" value="SORTING AND ASSEMBLY MACHINERY SAMM50 PROTEIN FAMILY MEMBER"/>
    <property type="match status" value="1"/>
</dbReference>
<feature type="non-terminal residue" evidence="9">
    <location>
        <position position="1"/>
    </location>
</feature>
<keyword evidence="7" id="KW-0998">Cell outer membrane</keyword>
<evidence type="ECO:0000256" key="3">
    <source>
        <dbReference type="ARBA" id="ARBA00022692"/>
    </source>
</evidence>
<sequence length="802" mass="88235">VKATAVAAAFFTVVLTASPEMLSGWQGQQGIVSVDTVIVEGASQRIQDQSVSAIFGIQAGSEITYRDIQRGIKALHATGQFSNIVVRARGTSPVELVVQVEEYPRVRSVQINGLESISARQVRDTTNLEPGFPVNRQRILDAKAYVRQELSSKGIPFAQIEERLVPVAGVLNEIDLIIDVIEGQRVTVSRVEFLGNEGIAEDELHGAMSTKSEGFWWFRSGDFEASRLQVDLEENLPQFYGSRGYLDFQVISDTVIVDPNTGKSILRVQVDEGEQYRLGSFRVNGNTQFTTEELEILFRESGGGILSSLGFGGGDSEGAGGQVFDAAKFNEAMLTAEEQYRNEGYLYIRINPVIDRKPGANGESPIVDAVWEVVEGTPALVNRIAIIGNEYTYEWVIRNQIFVLPGDVYSQNRVLRSYQNISSLGFFEAPMPFPDIQPNEDGDVDITFNVVEKQTGSINFGTSMGGGYGLSGFVGYQQPNLFGKAKSGSLRWDFGRYLNSFEASYTDPALFQSLLSGSLSLFNSRDRFFQFSTGRRSRLGASTRVGFPWPNSRISRVFLGYSISRTKYELFSDVEDTSLFGRPPGLQSQLSVTLTRQTLDHPLFPTVGSRQNVVVEFNGGLLGGNGDFTKILTEANWWLPVGSMADGDSQPQGPRFALGLTLRAGSVFGDAGAFPFDRFWMGGVQFGQNLRGYDETSITPQGFVPEGRGGGIMEIERLGDAFFSFTAEYALRMSDQFGASLFYDAGNVWREPSDIDPTRLFRGAGIALQVVTPFGPIGLDYAYGFDKPEPGWQLHFRLGQGL</sequence>
<evidence type="ECO:0000256" key="5">
    <source>
        <dbReference type="ARBA" id="ARBA00022737"/>
    </source>
</evidence>
<dbReference type="GO" id="GO:0019867">
    <property type="term" value="C:outer membrane"/>
    <property type="evidence" value="ECO:0007669"/>
    <property type="project" value="InterPro"/>
</dbReference>
<dbReference type="InterPro" id="IPR039910">
    <property type="entry name" value="D15-like"/>
</dbReference>
<keyword evidence="4" id="KW-0732">Signal</keyword>
<protein>
    <recommendedName>
        <fullName evidence="8">POTRA domain-containing protein</fullName>
    </recommendedName>
</protein>
<evidence type="ECO:0000256" key="2">
    <source>
        <dbReference type="ARBA" id="ARBA00022452"/>
    </source>
</evidence>
<feature type="domain" description="POTRA" evidence="8">
    <location>
        <begin position="104"/>
        <end position="183"/>
    </location>
</feature>